<dbReference type="GO" id="GO:0006567">
    <property type="term" value="P:L-threonine catabolic process"/>
    <property type="evidence" value="ECO:0007669"/>
    <property type="project" value="TreeGrafter"/>
</dbReference>
<dbReference type="InParanoid" id="Q6CV26"/>
<dbReference type="InterPro" id="IPR050147">
    <property type="entry name" value="Ser/Thr_Dehydratase"/>
</dbReference>
<dbReference type="EC" id="4.3.1.17" evidence="5"/>
<evidence type="ECO:0000256" key="5">
    <source>
        <dbReference type="ARBA" id="ARBA00012093"/>
    </source>
</evidence>
<proteinExistence type="inferred from homology"/>
<name>Q6CV26_KLULA</name>
<comment type="catalytic activity">
    <reaction evidence="10">
        <text>L-serine = pyruvate + NH4(+)</text>
        <dbReference type="Rhea" id="RHEA:19169"/>
        <dbReference type="ChEBI" id="CHEBI:15361"/>
        <dbReference type="ChEBI" id="CHEBI:28938"/>
        <dbReference type="ChEBI" id="CHEBI:33384"/>
        <dbReference type="EC" id="4.3.1.17"/>
    </reaction>
</comment>
<dbReference type="InterPro" id="IPR000634">
    <property type="entry name" value="Ser/Thr_deHydtase_PyrdxlP-BS"/>
</dbReference>
<dbReference type="GO" id="GO:0009097">
    <property type="term" value="P:isoleucine biosynthetic process"/>
    <property type="evidence" value="ECO:0007669"/>
    <property type="project" value="TreeGrafter"/>
</dbReference>
<evidence type="ECO:0000256" key="2">
    <source>
        <dbReference type="ARBA" id="ARBA00004496"/>
    </source>
</evidence>
<comment type="subcellular location">
    <subcellularLocation>
        <location evidence="2">Cytoplasm</location>
    </subcellularLocation>
</comment>
<dbReference type="GO" id="GO:0030170">
    <property type="term" value="F:pyridoxal phosphate binding"/>
    <property type="evidence" value="ECO:0007669"/>
    <property type="project" value="InterPro"/>
</dbReference>
<gene>
    <name evidence="12" type="ORF">KLLA0_C00440g</name>
</gene>
<evidence type="ECO:0000256" key="7">
    <source>
        <dbReference type="ARBA" id="ARBA00022490"/>
    </source>
</evidence>
<keyword evidence="7" id="KW-0963">Cytoplasm</keyword>
<dbReference type="EMBL" id="CR382123">
    <property type="protein sequence ID" value="CAH01064.1"/>
    <property type="molecule type" value="Genomic_DNA"/>
</dbReference>
<dbReference type="PANTHER" id="PTHR48078">
    <property type="entry name" value="THREONINE DEHYDRATASE, MITOCHONDRIAL-RELATED"/>
    <property type="match status" value="1"/>
</dbReference>
<sequence length="377" mass="41107">MYVHIFPTSYSQTSINRLIMKAQLFSKTPLLKHQFKRSKGPQVLLKYEFLQPSGSFKSRGIGHLISTKVEEIKKSSPEKIGHVFASSGGNAGLAAAVASLELNVPCTVVVSNATRPRIIEKIRSYGADVVVHGNHWKEADSFMKEHLMKKLDSFKYEPIYSHPFDNPLIWEGHSFMVDEIMDVLASSKIPITKIKGIVCSFGGGGLYNGLILGLQRYNLADKIPIVCVETKGTDVLSASLRVGAPVEFEKISSCATSLGTATISTTAYQNVKRHGSKSAVISDTEVISTCLQFSNDTNIVAEPGCGATLYFGYNIDKLQNILGSDIKDDDYVILIGCGGSSTSLEDLKELSSFTNCEFELPSTGVSRLNSHSLHTLQ</sequence>
<dbReference type="FunFam" id="3.40.50.1100:FF:000040">
    <property type="entry name" value="L-serine dehydratase, putative"/>
    <property type="match status" value="1"/>
</dbReference>
<evidence type="ECO:0000259" key="11">
    <source>
        <dbReference type="Pfam" id="PF00291"/>
    </source>
</evidence>
<evidence type="ECO:0000313" key="13">
    <source>
        <dbReference type="Proteomes" id="UP000000598"/>
    </source>
</evidence>
<evidence type="ECO:0000256" key="4">
    <source>
        <dbReference type="ARBA" id="ARBA00010869"/>
    </source>
</evidence>
<dbReference type="AlphaFoldDB" id="Q6CV26"/>
<keyword evidence="6" id="KW-0312">Gluconeogenesis</keyword>
<dbReference type="InterPro" id="IPR001926">
    <property type="entry name" value="TrpB-like_PALP"/>
</dbReference>
<dbReference type="FunCoup" id="Q6CV26">
    <property type="interactions" value="548"/>
</dbReference>
<dbReference type="GO" id="GO:0005737">
    <property type="term" value="C:cytoplasm"/>
    <property type="evidence" value="ECO:0007669"/>
    <property type="project" value="UniProtKB-SubCell"/>
</dbReference>
<keyword evidence="13" id="KW-1185">Reference proteome</keyword>
<dbReference type="SUPFAM" id="SSF53686">
    <property type="entry name" value="Tryptophan synthase beta subunit-like PLP-dependent enzymes"/>
    <property type="match status" value="1"/>
</dbReference>
<dbReference type="KEGG" id="kla:KLLA0_C00440g"/>
<dbReference type="InterPro" id="IPR036052">
    <property type="entry name" value="TrpB-like_PALP_sf"/>
</dbReference>
<keyword evidence="9" id="KW-0456">Lyase</keyword>
<dbReference type="Pfam" id="PF00291">
    <property type="entry name" value="PALP"/>
    <property type="match status" value="1"/>
</dbReference>
<dbReference type="Gene3D" id="3.40.50.1100">
    <property type="match status" value="2"/>
</dbReference>
<dbReference type="OMA" id="KCTIFLP"/>
<keyword evidence="8" id="KW-0663">Pyridoxal phosphate</keyword>
<evidence type="ECO:0000313" key="12">
    <source>
        <dbReference type="EMBL" id="CAH01064.1"/>
    </source>
</evidence>
<accession>Q6CV26</accession>
<dbReference type="STRING" id="284590.Q6CV26"/>
<evidence type="ECO:0000256" key="1">
    <source>
        <dbReference type="ARBA" id="ARBA00001933"/>
    </source>
</evidence>
<evidence type="ECO:0000256" key="3">
    <source>
        <dbReference type="ARBA" id="ARBA00004742"/>
    </source>
</evidence>
<comment type="similarity">
    <text evidence="4">Belongs to the serine/threonine dehydratase family.</text>
</comment>
<comment type="cofactor">
    <cofactor evidence="1">
        <name>pyridoxal 5'-phosphate</name>
        <dbReference type="ChEBI" id="CHEBI:597326"/>
    </cofactor>
</comment>
<protein>
    <recommendedName>
        <fullName evidence="5">L-serine ammonia-lyase</fullName>
        <ecNumber evidence="5">4.3.1.17</ecNumber>
    </recommendedName>
</protein>
<dbReference type="eggNOG" id="KOG1250">
    <property type="taxonomic scope" value="Eukaryota"/>
</dbReference>
<dbReference type="HOGENOM" id="CLU_021152_3_1_1"/>
<dbReference type="GO" id="GO:0006565">
    <property type="term" value="P:L-serine catabolic process"/>
    <property type="evidence" value="ECO:0007669"/>
    <property type="project" value="TreeGrafter"/>
</dbReference>
<dbReference type="GO" id="GO:0004794">
    <property type="term" value="F:threonine deaminase activity"/>
    <property type="evidence" value="ECO:0007669"/>
    <property type="project" value="TreeGrafter"/>
</dbReference>
<dbReference type="GO" id="GO:0003941">
    <property type="term" value="F:L-serine ammonia-lyase activity"/>
    <property type="evidence" value="ECO:0007669"/>
    <property type="project" value="UniProtKB-EC"/>
</dbReference>
<dbReference type="Proteomes" id="UP000000598">
    <property type="component" value="Chromosome C"/>
</dbReference>
<dbReference type="PANTHER" id="PTHR48078:SF2">
    <property type="entry name" value="CATABOLIC L-SERINE_THREONINE DEHYDRATASE"/>
    <property type="match status" value="1"/>
</dbReference>
<evidence type="ECO:0000256" key="8">
    <source>
        <dbReference type="ARBA" id="ARBA00022898"/>
    </source>
</evidence>
<dbReference type="CDD" id="cd06448">
    <property type="entry name" value="L-Ser-dehyd"/>
    <property type="match status" value="1"/>
</dbReference>
<evidence type="ECO:0000256" key="10">
    <source>
        <dbReference type="ARBA" id="ARBA00049406"/>
    </source>
</evidence>
<evidence type="ECO:0000256" key="9">
    <source>
        <dbReference type="ARBA" id="ARBA00023239"/>
    </source>
</evidence>
<dbReference type="PROSITE" id="PS00165">
    <property type="entry name" value="DEHYDRATASE_SER_THR"/>
    <property type="match status" value="1"/>
</dbReference>
<organism evidence="12 13">
    <name type="scientific">Kluyveromyces lactis (strain ATCC 8585 / CBS 2359 / DSM 70799 / NBRC 1267 / NRRL Y-1140 / WM37)</name>
    <name type="common">Yeast</name>
    <name type="synonym">Candida sphaerica</name>
    <dbReference type="NCBI Taxonomy" id="284590"/>
    <lineage>
        <taxon>Eukaryota</taxon>
        <taxon>Fungi</taxon>
        <taxon>Dikarya</taxon>
        <taxon>Ascomycota</taxon>
        <taxon>Saccharomycotina</taxon>
        <taxon>Saccharomycetes</taxon>
        <taxon>Saccharomycetales</taxon>
        <taxon>Saccharomycetaceae</taxon>
        <taxon>Kluyveromyces</taxon>
    </lineage>
</organism>
<feature type="domain" description="Tryptophan synthase beta chain-like PALP" evidence="11">
    <location>
        <begin position="25"/>
        <end position="335"/>
    </location>
</feature>
<reference evidence="12 13" key="1">
    <citation type="journal article" date="2004" name="Nature">
        <title>Genome evolution in yeasts.</title>
        <authorList>
            <consortium name="Genolevures"/>
            <person name="Dujon B."/>
            <person name="Sherman D."/>
            <person name="Fischer G."/>
            <person name="Durrens P."/>
            <person name="Casaregola S."/>
            <person name="Lafontaine I."/>
            <person name="de Montigny J."/>
            <person name="Marck C."/>
            <person name="Neuveglise C."/>
            <person name="Talla E."/>
            <person name="Goffard N."/>
            <person name="Frangeul L."/>
            <person name="Aigle M."/>
            <person name="Anthouard V."/>
            <person name="Babour A."/>
            <person name="Barbe V."/>
            <person name="Barnay S."/>
            <person name="Blanchin S."/>
            <person name="Beckerich J.M."/>
            <person name="Beyne E."/>
            <person name="Bleykasten C."/>
            <person name="Boisrame A."/>
            <person name="Boyer J."/>
            <person name="Cattolico L."/>
            <person name="Confanioleri F."/>
            <person name="de Daruvar A."/>
            <person name="Despons L."/>
            <person name="Fabre E."/>
            <person name="Fairhead C."/>
            <person name="Ferry-Dumazet H."/>
            <person name="Groppi A."/>
            <person name="Hantraye F."/>
            <person name="Hennequin C."/>
            <person name="Jauniaux N."/>
            <person name="Joyet P."/>
            <person name="Kachouri R."/>
            <person name="Kerrest A."/>
            <person name="Koszul R."/>
            <person name="Lemaire M."/>
            <person name="Lesur I."/>
            <person name="Ma L."/>
            <person name="Muller H."/>
            <person name="Nicaud J.M."/>
            <person name="Nikolski M."/>
            <person name="Oztas S."/>
            <person name="Ozier-Kalogeropoulos O."/>
            <person name="Pellenz S."/>
            <person name="Potier S."/>
            <person name="Richard G.F."/>
            <person name="Straub M.L."/>
            <person name="Suleau A."/>
            <person name="Swennene D."/>
            <person name="Tekaia F."/>
            <person name="Wesolowski-Louvel M."/>
            <person name="Westhof E."/>
            <person name="Wirth B."/>
            <person name="Zeniou-Meyer M."/>
            <person name="Zivanovic I."/>
            <person name="Bolotin-Fukuhara M."/>
            <person name="Thierry A."/>
            <person name="Bouchier C."/>
            <person name="Caudron B."/>
            <person name="Scarpelli C."/>
            <person name="Gaillardin C."/>
            <person name="Weissenbach J."/>
            <person name="Wincker P."/>
            <person name="Souciet J.L."/>
        </authorList>
    </citation>
    <scope>NUCLEOTIDE SEQUENCE [LARGE SCALE GENOMIC DNA]</scope>
    <source>
        <strain evidence="13">ATCC 8585 / CBS 2359 / DSM 70799 / NBRC 1267 / NRRL Y-1140 / WM37</strain>
    </source>
</reference>
<comment type="pathway">
    <text evidence="3">Carbohydrate biosynthesis; gluconeogenesis.</text>
</comment>
<dbReference type="GO" id="GO:0006094">
    <property type="term" value="P:gluconeogenesis"/>
    <property type="evidence" value="ECO:0007669"/>
    <property type="project" value="UniProtKB-KW"/>
</dbReference>
<evidence type="ECO:0000256" key="6">
    <source>
        <dbReference type="ARBA" id="ARBA00022432"/>
    </source>
</evidence>
<dbReference type="PaxDb" id="284590-Q6CV26"/>